<protein>
    <submittedName>
        <fullName evidence="14">Multidrug resistance protein</fullName>
    </submittedName>
</protein>
<evidence type="ECO:0000313" key="14">
    <source>
        <dbReference type="EMBL" id="EEQ33365.1"/>
    </source>
</evidence>
<keyword evidence="4" id="KW-1003">Cell membrane</keyword>
<dbReference type="FunFam" id="3.40.50.300:FF:000251">
    <property type="entry name" value="ABC transporter B family member 19"/>
    <property type="match status" value="1"/>
</dbReference>
<dbReference type="PANTHER" id="PTHR43394">
    <property type="entry name" value="ATP-DEPENDENT PERMEASE MDL1, MITOCHONDRIAL"/>
    <property type="match status" value="1"/>
</dbReference>
<dbReference type="InterPro" id="IPR011527">
    <property type="entry name" value="ABC1_TM_dom"/>
</dbReference>
<dbReference type="GeneID" id="9222459"/>
<dbReference type="GO" id="GO:0090374">
    <property type="term" value="P:oligopeptide export from mitochondrion"/>
    <property type="evidence" value="ECO:0007669"/>
    <property type="project" value="TreeGrafter"/>
</dbReference>
<dbReference type="GO" id="GO:0016887">
    <property type="term" value="F:ATP hydrolysis activity"/>
    <property type="evidence" value="ECO:0007669"/>
    <property type="project" value="InterPro"/>
</dbReference>
<proteinExistence type="inferred from homology"/>
<feature type="transmembrane region" description="Helical" evidence="11">
    <location>
        <begin position="811"/>
        <end position="830"/>
    </location>
</feature>
<dbReference type="SUPFAM" id="SSF52540">
    <property type="entry name" value="P-loop containing nucleoside triphosphate hydrolases"/>
    <property type="match status" value="2"/>
</dbReference>
<dbReference type="Pfam" id="PF00005">
    <property type="entry name" value="ABC_tran"/>
    <property type="match status" value="2"/>
</dbReference>
<feature type="transmembrane region" description="Helical" evidence="11">
    <location>
        <begin position="667"/>
        <end position="690"/>
    </location>
</feature>
<dbReference type="GO" id="GO:0005743">
    <property type="term" value="C:mitochondrial inner membrane"/>
    <property type="evidence" value="ECO:0007669"/>
    <property type="project" value="TreeGrafter"/>
</dbReference>
<dbReference type="Proteomes" id="UP000002035">
    <property type="component" value="Unassembled WGS sequence"/>
</dbReference>
<evidence type="ECO:0000256" key="9">
    <source>
        <dbReference type="ARBA" id="ARBA00023136"/>
    </source>
</evidence>
<comment type="subcellular location">
    <subcellularLocation>
        <location evidence="1">Cell membrane</location>
        <topology evidence="1">Multi-pass membrane protein</topology>
    </subcellularLocation>
</comment>
<feature type="domain" description="ABC transporter" evidence="12">
    <location>
        <begin position="349"/>
        <end position="596"/>
    </location>
</feature>
<dbReference type="eggNOG" id="KOG0055">
    <property type="taxonomic scope" value="Eukaryota"/>
</dbReference>
<keyword evidence="8 11" id="KW-1133">Transmembrane helix</keyword>
<organism evidence="14 15">
    <name type="scientific">Arthroderma otae (strain ATCC MYA-4605 / CBS 113480)</name>
    <name type="common">Microsporum canis</name>
    <dbReference type="NCBI Taxonomy" id="554155"/>
    <lineage>
        <taxon>Eukaryota</taxon>
        <taxon>Fungi</taxon>
        <taxon>Dikarya</taxon>
        <taxon>Ascomycota</taxon>
        <taxon>Pezizomycotina</taxon>
        <taxon>Eurotiomycetes</taxon>
        <taxon>Eurotiomycetidae</taxon>
        <taxon>Onygenales</taxon>
        <taxon>Arthrodermataceae</taxon>
        <taxon>Microsporum</taxon>
    </lineage>
</organism>
<keyword evidence="7" id="KW-0067">ATP-binding</keyword>
<evidence type="ECO:0000256" key="6">
    <source>
        <dbReference type="ARBA" id="ARBA00022741"/>
    </source>
</evidence>
<feature type="transmembrane region" description="Helical" evidence="11">
    <location>
        <begin position="929"/>
        <end position="951"/>
    </location>
</feature>
<dbReference type="CDD" id="cd18577">
    <property type="entry name" value="ABC_6TM_Pgp_ABCB1_D1_like"/>
    <property type="match status" value="1"/>
</dbReference>
<dbReference type="Gene3D" id="3.40.50.300">
    <property type="entry name" value="P-loop containing nucleotide triphosphate hydrolases"/>
    <property type="match status" value="2"/>
</dbReference>
<feature type="transmembrane region" description="Helical" evidence="11">
    <location>
        <begin position="892"/>
        <end position="917"/>
    </location>
</feature>
<dbReference type="InterPro" id="IPR027417">
    <property type="entry name" value="P-loop_NTPase"/>
</dbReference>
<dbReference type="InterPro" id="IPR003439">
    <property type="entry name" value="ABC_transporter-like_ATP-bd"/>
</dbReference>
<keyword evidence="3" id="KW-0813">Transport</keyword>
<comment type="similarity">
    <text evidence="2">Belongs to the ABC transporter superfamily. ABCB family. Multidrug resistance exporter (TC 3.A.1.201) subfamily.</text>
</comment>
<evidence type="ECO:0000259" key="13">
    <source>
        <dbReference type="PROSITE" id="PS50929"/>
    </source>
</evidence>
<dbReference type="InterPro" id="IPR036640">
    <property type="entry name" value="ABC1_TM_sf"/>
</dbReference>
<dbReference type="VEuPathDB" id="FungiDB:MCYG_06184"/>
<dbReference type="RefSeq" id="XP_002844220.1">
    <property type="nucleotide sequence ID" value="XM_002844174.1"/>
</dbReference>
<evidence type="ECO:0000259" key="12">
    <source>
        <dbReference type="PROSITE" id="PS50893"/>
    </source>
</evidence>
<feature type="domain" description="ABC transmembrane type-1" evidence="13">
    <location>
        <begin position="670"/>
        <end position="957"/>
    </location>
</feature>
<dbReference type="InterPro" id="IPR003593">
    <property type="entry name" value="AAA+_ATPase"/>
</dbReference>
<feature type="transmembrane region" description="Helical" evidence="11">
    <location>
        <begin position="275"/>
        <end position="294"/>
    </location>
</feature>
<feature type="transmembrane region" description="Helical" evidence="11">
    <location>
        <begin position="41"/>
        <end position="72"/>
    </location>
</feature>
<dbReference type="InterPro" id="IPR017871">
    <property type="entry name" value="ABC_transporter-like_CS"/>
</dbReference>
<comment type="catalytic activity">
    <reaction evidence="10">
        <text>itraconazole(in) + ATP + H2O = itraconazole(out) + ADP + phosphate + H(+)</text>
        <dbReference type="Rhea" id="RHEA:33503"/>
        <dbReference type="ChEBI" id="CHEBI:6076"/>
        <dbReference type="ChEBI" id="CHEBI:15377"/>
        <dbReference type="ChEBI" id="CHEBI:15378"/>
        <dbReference type="ChEBI" id="CHEBI:30616"/>
        <dbReference type="ChEBI" id="CHEBI:43474"/>
        <dbReference type="ChEBI" id="CHEBI:456216"/>
    </reaction>
    <physiologicalReaction direction="left-to-right" evidence="10">
        <dbReference type="Rhea" id="RHEA:33504"/>
    </physiologicalReaction>
</comment>
<dbReference type="SUPFAM" id="SSF90123">
    <property type="entry name" value="ABC transporter transmembrane region"/>
    <property type="match status" value="2"/>
</dbReference>
<dbReference type="OrthoDB" id="6500128at2759"/>
<dbReference type="CDD" id="cd18578">
    <property type="entry name" value="ABC_6TM_Pgp_ABCB1_D2_like"/>
    <property type="match status" value="1"/>
</dbReference>
<dbReference type="STRING" id="554155.C5FTY1"/>
<dbReference type="Gene3D" id="1.20.1560.10">
    <property type="entry name" value="ABC transporter type 1, transmembrane domain"/>
    <property type="match status" value="1"/>
</dbReference>
<keyword evidence="15" id="KW-1185">Reference proteome</keyword>
<evidence type="ECO:0000256" key="10">
    <source>
        <dbReference type="ARBA" id="ARBA00051750"/>
    </source>
</evidence>
<dbReference type="SMART" id="SM00382">
    <property type="entry name" value="AAA"/>
    <property type="match status" value="2"/>
</dbReference>
<dbReference type="PROSITE" id="PS50893">
    <property type="entry name" value="ABC_TRANSPORTER_2"/>
    <property type="match status" value="2"/>
</dbReference>
<evidence type="ECO:0000256" key="7">
    <source>
        <dbReference type="ARBA" id="ARBA00022840"/>
    </source>
</evidence>
<sequence>MPIFCSIKQKLSRSNKHEDREVFSLFRVYGLLWRFSTSFDVLLQILGTIAAIGAGTTHPLMTLVFGQFVNIFNNHDSSKTGQLLASVNSATLYFVYLFLAKAALIYVHTVCFTISAARITASLRKSYLRTLLAQDVVFFDSRDTGAITTIISQNAEMVQNGLSERLGMTMQAVSMFISGFIIGFVKSWKLTIVTSTSIPALAAATFLTLHLDMRIQTRVLEIQAQAGILALETLKSMKIVTAFSAVEKLARRYSSLLATVANLSRKRGPYIGAQYSVDYCVLLSAYALAFWVILCINQATTALMTLVPSLGEVSKAAAAARDLLSTIQQRPKEELNSLPRPLKASSGELVLNEVHFSYPARPEVPVLNGVTLRIMPGKRTAIVGPSGSGKSTIVGLIERWYDPDRGSVTLDGVDIRTLPKRWLRKQLGLVQQEPALFNDTIFENVRYGLLGSERHHGSSTEEEDRSRVREACMQVGIHDFIETLPKGYDTKVGERGDLLSGGQRQRVAIARCIISNPDIMLLDEATAALDPASENIVQAALDLVCKNRTTVVVAHKLSTIKSADQIVVMDHGKIMQQGDHETLRQQDGIYKQMISNQDLDIDDEPGVDEESADVIIPAESETMSAVTPYQEKSEADIEKPNSSITPTSYSILQILSIIFSEQRKSRFHIIVGIIACFAAGAVYPVQAIFFAKMVTVFSYSGEMRRHEGEFWSGMFFMLAVSTLISYAFVGHFFTVTATKVIQHYQSQYFLSMLKQDLSYFQRRENAPSVLASHLATNSERLQNLLGVTLGLILIVLVDLVSSSILSLVVGWKISLVVLFGSLPPMLAAGYGRIRLENHYQDQQKALFEESTRYASEAISGIKAVFSLAVEDVVYQRYEEKLYKPLKLSHKQALVSMSLFALVDSIYLLSMGLAFWYGGKLLLQGEYNSTQFFIVFTAIISGGQAAAIFFGYTGSITKARGAANRMFQLRDTNPVINGSTGSQFPESKEDKDMITFSNVEFRYHLSDARPALRGLNFSIRKGEKIALVGPSGSGKSTIVSLLERFYDATSGCIFINGQPLQSIDVSAYRSKISLVSQETHLYQGTIRDNLLLGIPSESQITDAEITQAAQDANIHDFIISLPEGYQTVCGVGGANFSGGQRQRIAIARALLCDPAILLLDEATSALDSTSEQVVQQALEKAAAGRTTISVAHRLSTIRNSNTIFVLVEGQIWEKGTHKELIQQQGIYYKMCQAQALGA</sequence>
<dbReference type="GO" id="GO:0005524">
    <property type="term" value="F:ATP binding"/>
    <property type="evidence" value="ECO:0007669"/>
    <property type="project" value="UniProtKB-KW"/>
</dbReference>
<dbReference type="CDD" id="cd03249">
    <property type="entry name" value="ABC_MTABC3_MDL1_MDL2"/>
    <property type="match status" value="1"/>
</dbReference>
<dbReference type="PANTHER" id="PTHR43394:SF27">
    <property type="entry name" value="ATP-DEPENDENT TRANSLOCASE ABCB1-LIKE"/>
    <property type="match status" value="1"/>
</dbReference>
<dbReference type="AlphaFoldDB" id="C5FTY1"/>
<evidence type="ECO:0000256" key="1">
    <source>
        <dbReference type="ARBA" id="ARBA00004651"/>
    </source>
</evidence>
<keyword evidence="9 11" id="KW-0472">Membrane</keyword>
<gene>
    <name evidence="14" type="ORF">MCYG_06184</name>
</gene>
<evidence type="ECO:0000256" key="5">
    <source>
        <dbReference type="ARBA" id="ARBA00022692"/>
    </source>
</evidence>
<dbReference type="GO" id="GO:0005886">
    <property type="term" value="C:plasma membrane"/>
    <property type="evidence" value="ECO:0007669"/>
    <property type="project" value="UniProtKB-SubCell"/>
</dbReference>
<evidence type="ECO:0000256" key="4">
    <source>
        <dbReference type="ARBA" id="ARBA00022475"/>
    </source>
</evidence>
<name>C5FTY1_ARTOC</name>
<dbReference type="Pfam" id="PF00664">
    <property type="entry name" value="ABC_membrane"/>
    <property type="match status" value="2"/>
</dbReference>
<feature type="domain" description="ABC transmembrane type-1" evidence="13">
    <location>
        <begin position="45"/>
        <end position="329"/>
    </location>
</feature>
<dbReference type="EMBL" id="DS995706">
    <property type="protein sequence ID" value="EEQ33365.1"/>
    <property type="molecule type" value="Genomic_DNA"/>
</dbReference>
<feature type="transmembrane region" description="Helical" evidence="11">
    <location>
        <begin position="92"/>
        <end position="117"/>
    </location>
</feature>
<dbReference type="InterPro" id="IPR039421">
    <property type="entry name" value="Type_1_exporter"/>
</dbReference>
<keyword evidence="5 11" id="KW-0812">Transmembrane</keyword>
<dbReference type="FunFam" id="3.40.50.300:FF:000913">
    <property type="entry name" value="ABC multidrug transporter SitT"/>
    <property type="match status" value="1"/>
</dbReference>
<evidence type="ECO:0000256" key="2">
    <source>
        <dbReference type="ARBA" id="ARBA00007577"/>
    </source>
</evidence>
<evidence type="ECO:0000313" key="15">
    <source>
        <dbReference type="Proteomes" id="UP000002035"/>
    </source>
</evidence>
<feature type="transmembrane region" description="Helical" evidence="11">
    <location>
        <begin position="710"/>
        <end position="729"/>
    </location>
</feature>
<dbReference type="PROSITE" id="PS00211">
    <property type="entry name" value="ABC_TRANSPORTER_1"/>
    <property type="match status" value="2"/>
</dbReference>
<evidence type="ECO:0000256" key="8">
    <source>
        <dbReference type="ARBA" id="ARBA00022989"/>
    </source>
</evidence>
<feature type="transmembrane region" description="Helical" evidence="11">
    <location>
        <begin position="784"/>
        <end position="805"/>
    </location>
</feature>
<accession>C5FTY1</accession>
<dbReference type="OMA" id="IVMMAAQ"/>
<dbReference type="GO" id="GO:0015421">
    <property type="term" value="F:ABC-type oligopeptide transporter activity"/>
    <property type="evidence" value="ECO:0007669"/>
    <property type="project" value="TreeGrafter"/>
</dbReference>
<evidence type="ECO:0000256" key="3">
    <source>
        <dbReference type="ARBA" id="ARBA00022448"/>
    </source>
</evidence>
<feature type="domain" description="ABC transporter" evidence="12">
    <location>
        <begin position="993"/>
        <end position="1232"/>
    </location>
</feature>
<keyword evidence="6" id="KW-0547">Nucleotide-binding</keyword>
<dbReference type="HOGENOM" id="CLU_000604_17_8_1"/>
<evidence type="ECO:0000256" key="11">
    <source>
        <dbReference type="SAM" id="Phobius"/>
    </source>
</evidence>
<reference evidence="15" key="1">
    <citation type="journal article" date="2012" name="MBio">
        <title>Comparative genome analysis of Trichophyton rubrum and related dermatophytes reveals candidate genes involved in infection.</title>
        <authorList>
            <person name="Martinez D.A."/>
            <person name="Oliver B.G."/>
            <person name="Graeser Y."/>
            <person name="Goldberg J.M."/>
            <person name="Li W."/>
            <person name="Martinez-Rossi N.M."/>
            <person name="Monod M."/>
            <person name="Shelest E."/>
            <person name="Barton R.C."/>
            <person name="Birch E."/>
            <person name="Brakhage A.A."/>
            <person name="Chen Z."/>
            <person name="Gurr S.J."/>
            <person name="Heiman D."/>
            <person name="Heitman J."/>
            <person name="Kosti I."/>
            <person name="Rossi A."/>
            <person name="Saif S."/>
            <person name="Samalova M."/>
            <person name="Saunders C.W."/>
            <person name="Shea T."/>
            <person name="Summerbell R.C."/>
            <person name="Xu J."/>
            <person name="Young S."/>
            <person name="Zeng Q."/>
            <person name="Birren B.W."/>
            <person name="Cuomo C.A."/>
            <person name="White T.C."/>
        </authorList>
    </citation>
    <scope>NUCLEOTIDE SEQUENCE [LARGE SCALE GENOMIC DNA]</scope>
    <source>
        <strain evidence="15">ATCC MYA-4605 / CBS 113480</strain>
    </source>
</reference>
<dbReference type="PROSITE" id="PS50929">
    <property type="entry name" value="ABC_TM1F"/>
    <property type="match status" value="2"/>
</dbReference>